<dbReference type="Pfam" id="PF01571">
    <property type="entry name" value="GCV_T"/>
    <property type="match status" value="1"/>
</dbReference>
<dbReference type="eggNOG" id="COG0404">
    <property type="taxonomic scope" value="Bacteria"/>
</dbReference>
<dbReference type="EC" id="2.1.2.10" evidence="2 7"/>
<evidence type="ECO:0000256" key="8">
    <source>
        <dbReference type="PIRSR" id="PIRSR006487-1"/>
    </source>
</evidence>
<dbReference type="HAMAP" id="MF_00259">
    <property type="entry name" value="GcvT"/>
    <property type="match status" value="1"/>
</dbReference>
<dbReference type="SUPFAM" id="SSF103025">
    <property type="entry name" value="Folate-binding domain"/>
    <property type="match status" value="1"/>
</dbReference>
<comment type="subunit">
    <text evidence="7">The glycine cleavage system is composed of four proteins: P, T, L and H.</text>
</comment>
<dbReference type="PIRSF" id="PIRSF006487">
    <property type="entry name" value="GcvT"/>
    <property type="match status" value="1"/>
</dbReference>
<evidence type="ECO:0000256" key="5">
    <source>
        <dbReference type="ARBA" id="ARBA00031395"/>
    </source>
</evidence>
<proteinExistence type="inferred from homology"/>
<dbReference type="Pfam" id="PF08669">
    <property type="entry name" value="GCV_T_C"/>
    <property type="match status" value="1"/>
</dbReference>
<dbReference type="InterPro" id="IPR006222">
    <property type="entry name" value="GCVT_N"/>
</dbReference>
<dbReference type="GO" id="GO:0008168">
    <property type="term" value="F:methyltransferase activity"/>
    <property type="evidence" value="ECO:0007669"/>
    <property type="project" value="UniProtKB-KW"/>
</dbReference>
<dbReference type="EMBL" id="JPSP01000009">
    <property type="protein sequence ID" value="KFF41327.1"/>
    <property type="molecule type" value="Genomic_DNA"/>
</dbReference>
<dbReference type="Gene3D" id="2.40.30.110">
    <property type="entry name" value="Aminomethyltransferase beta-barrel domains"/>
    <property type="match status" value="1"/>
</dbReference>
<dbReference type="SUPFAM" id="SSF101790">
    <property type="entry name" value="Aminomethyltransferase beta-barrel domain"/>
    <property type="match status" value="1"/>
</dbReference>
<feature type="domain" description="Aminomethyltransferase C-terminal" evidence="10">
    <location>
        <begin position="289"/>
        <end position="365"/>
    </location>
</feature>
<dbReference type="Proteomes" id="UP000028922">
    <property type="component" value="Unassembled WGS sequence"/>
</dbReference>
<dbReference type="Gene3D" id="3.30.70.1400">
    <property type="entry name" value="Aminomethyltransferase beta-barrel domains"/>
    <property type="match status" value="1"/>
</dbReference>
<dbReference type="GO" id="GO:0032259">
    <property type="term" value="P:methylation"/>
    <property type="evidence" value="ECO:0007669"/>
    <property type="project" value="UniProtKB-KW"/>
</dbReference>
<evidence type="ECO:0000256" key="2">
    <source>
        <dbReference type="ARBA" id="ARBA00012616"/>
    </source>
</evidence>
<evidence type="ECO:0000256" key="3">
    <source>
        <dbReference type="ARBA" id="ARBA00022576"/>
    </source>
</evidence>
<dbReference type="InterPro" id="IPR022903">
    <property type="entry name" value="GcvT_bac"/>
</dbReference>
<feature type="domain" description="GCVT N-terminal" evidence="9">
    <location>
        <begin position="15"/>
        <end position="266"/>
    </location>
</feature>
<evidence type="ECO:0000313" key="11">
    <source>
        <dbReference type="EMBL" id="KFF41327.1"/>
    </source>
</evidence>
<keyword evidence="4 7" id="KW-0808">Transferase</keyword>
<feature type="binding site" evidence="8">
    <location>
        <position position="204"/>
    </location>
    <ligand>
        <name>substrate</name>
    </ligand>
</feature>
<keyword evidence="3 7" id="KW-0032">Aminotransferase</keyword>
<evidence type="ECO:0000259" key="10">
    <source>
        <dbReference type="Pfam" id="PF08669"/>
    </source>
</evidence>
<dbReference type="GO" id="GO:0005960">
    <property type="term" value="C:glycine cleavage complex"/>
    <property type="evidence" value="ECO:0007669"/>
    <property type="project" value="InterPro"/>
</dbReference>
<evidence type="ECO:0000256" key="7">
    <source>
        <dbReference type="HAMAP-Rule" id="MF_00259"/>
    </source>
</evidence>
<dbReference type="AlphaFoldDB" id="A0A086CGL3"/>
<evidence type="ECO:0000256" key="6">
    <source>
        <dbReference type="ARBA" id="ARBA00047665"/>
    </source>
</evidence>
<dbReference type="FunFam" id="3.30.70.1400:FF:000001">
    <property type="entry name" value="Aminomethyltransferase"/>
    <property type="match status" value="1"/>
</dbReference>
<dbReference type="PANTHER" id="PTHR43757">
    <property type="entry name" value="AMINOMETHYLTRANSFERASE"/>
    <property type="match status" value="1"/>
</dbReference>
<evidence type="ECO:0000313" key="12">
    <source>
        <dbReference type="Proteomes" id="UP000028922"/>
    </source>
</evidence>
<accession>A0A086CGL3</accession>
<dbReference type="InterPro" id="IPR029043">
    <property type="entry name" value="GcvT/YgfZ_C"/>
</dbReference>
<reference evidence="11 12" key="1">
    <citation type="submission" date="2014-08" db="EMBL/GenBank/DDBJ databases">
        <title>Comparative genomics reveals surprising divergence of two closely related strains of uncultivated UCYN-A cyanobacteria.</title>
        <authorList>
            <person name="Bombar D."/>
            <person name="Heller P."/>
            <person name="Sanchez-Baracaldo P."/>
            <person name="Carter B.J."/>
            <person name="Zert J.P."/>
        </authorList>
    </citation>
    <scope>NUCLEOTIDE SEQUENCE [LARGE SCALE GENOMIC DNA]</scope>
</reference>
<dbReference type="PATRIC" id="fig|1527444.3.peg.807"/>
<comment type="catalytic activity">
    <reaction evidence="6 7">
        <text>N(6)-[(R)-S(8)-aminomethyldihydrolipoyl]-L-lysyl-[protein] + (6S)-5,6,7,8-tetrahydrofolate = N(6)-[(R)-dihydrolipoyl]-L-lysyl-[protein] + (6R)-5,10-methylene-5,6,7,8-tetrahydrofolate + NH4(+)</text>
        <dbReference type="Rhea" id="RHEA:16945"/>
        <dbReference type="Rhea" id="RHEA-COMP:10475"/>
        <dbReference type="Rhea" id="RHEA-COMP:10492"/>
        <dbReference type="ChEBI" id="CHEBI:15636"/>
        <dbReference type="ChEBI" id="CHEBI:28938"/>
        <dbReference type="ChEBI" id="CHEBI:57453"/>
        <dbReference type="ChEBI" id="CHEBI:83100"/>
        <dbReference type="ChEBI" id="CHEBI:83143"/>
        <dbReference type="EC" id="2.1.2.10"/>
    </reaction>
</comment>
<dbReference type="NCBIfam" id="NF001567">
    <property type="entry name" value="PRK00389.1"/>
    <property type="match status" value="1"/>
</dbReference>
<dbReference type="InterPro" id="IPR027266">
    <property type="entry name" value="TrmE/GcvT-like"/>
</dbReference>
<evidence type="ECO:0000259" key="9">
    <source>
        <dbReference type="Pfam" id="PF01571"/>
    </source>
</evidence>
<dbReference type="Gene3D" id="3.30.1360.120">
    <property type="entry name" value="Probable tRNA modification gtpase trme, domain 1"/>
    <property type="match status" value="1"/>
</dbReference>
<dbReference type="STRING" id="1527444.ucyna2_00850"/>
<dbReference type="GO" id="GO:0004047">
    <property type="term" value="F:aminomethyltransferase activity"/>
    <property type="evidence" value="ECO:0007669"/>
    <property type="project" value="UniProtKB-UniRule"/>
</dbReference>
<protein>
    <recommendedName>
        <fullName evidence="2 7">Aminomethyltransferase</fullName>
        <ecNumber evidence="2 7">2.1.2.10</ecNumber>
    </recommendedName>
    <alternativeName>
        <fullName evidence="5 7">Glycine cleavage system T protein</fullName>
    </alternativeName>
</protein>
<evidence type="ECO:0000256" key="4">
    <source>
        <dbReference type="ARBA" id="ARBA00022679"/>
    </source>
</evidence>
<evidence type="ECO:0000256" key="1">
    <source>
        <dbReference type="ARBA" id="ARBA00008609"/>
    </source>
</evidence>
<dbReference type="GO" id="GO:0019464">
    <property type="term" value="P:glycine decarboxylation via glycine cleavage system"/>
    <property type="evidence" value="ECO:0007669"/>
    <property type="project" value="UniProtKB-UniRule"/>
</dbReference>
<dbReference type="PANTHER" id="PTHR43757:SF2">
    <property type="entry name" value="AMINOMETHYLTRANSFERASE, MITOCHONDRIAL"/>
    <property type="match status" value="1"/>
</dbReference>
<dbReference type="InterPro" id="IPR013977">
    <property type="entry name" value="GcvT_C"/>
</dbReference>
<comment type="caution">
    <text evidence="11">The sequence shown here is derived from an EMBL/GenBank/DDBJ whole genome shotgun (WGS) entry which is preliminary data.</text>
</comment>
<name>A0A086CGL3_9CHRO</name>
<comment type="similarity">
    <text evidence="1 7">Belongs to the GcvT family.</text>
</comment>
<organism evidence="11 12">
    <name type="scientific">Candidatus Atelocyanobacterium thalassa isolate SIO64986</name>
    <dbReference type="NCBI Taxonomy" id="1527444"/>
    <lineage>
        <taxon>Bacteria</taxon>
        <taxon>Bacillati</taxon>
        <taxon>Cyanobacteriota</taxon>
        <taxon>Cyanophyceae</taxon>
        <taxon>Oscillatoriophycideae</taxon>
        <taxon>Chroococcales</taxon>
        <taxon>Aphanothecaceae</taxon>
        <taxon>Candidatus Atelocyanobacterium</taxon>
        <taxon>Candidatus Atelocyanobacterium thalassae</taxon>
    </lineage>
</organism>
<dbReference type="NCBIfam" id="TIGR00528">
    <property type="entry name" value="gcvT"/>
    <property type="match status" value="1"/>
</dbReference>
<sequence length="373" mass="41997">MINSSISQNLLKTPIYDFIIEEKAKMINFFGWHMPIQFDGIQVEHNAVRNNVGIFDISHMGKLLIEGDELVSLLQFLVPSDIKRLTSGKAQYTTFLNHNGGIIDDIIIYYQNSKKVIIITNSSTKDKDIEWIKSHTMSTPIKVTDLSEEKVLLAIQGPQALEKLQLFADSDIAKLSFFGHIETKILGYPAFVSRTGYTGEDGFEIMVSNEVGRKLWKVFTNEKVIPCGLGARDTLRLEASMCLYGQDINDSTTPLEAGLNNFVHLDSKDNFIGREVLEQQTREGVSKLLVVLEMEGKQIARRGYNIFSNGKCISTITSGTFIPTTKKALSFAYLPIHLSQAGTVIDVEIRKKLYPAKVIKKTFYKSRKKKNKT</sequence>
<gene>
    <name evidence="7" type="primary">gcvT</name>
    <name evidence="11" type="ORF">ucyna2_00850</name>
</gene>
<dbReference type="GO" id="GO:0005829">
    <property type="term" value="C:cytosol"/>
    <property type="evidence" value="ECO:0007669"/>
    <property type="project" value="TreeGrafter"/>
</dbReference>
<dbReference type="Gene3D" id="4.10.1250.10">
    <property type="entry name" value="Aminomethyltransferase fragment"/>
    <property type="match status" value="1"/>
</dbReference>
<keyword evidence="11" id="KW-0489">Methyltransferase</keyword>
<dbReference type="InterPro" id="IPR028896">
    <property type="entry name" value="GcvT/YgfZ/DmdA"/>
</dbReference>
<dbReference type="InterPro" id="IPR006223">
    <property type="entry name" value="GcvT"/>
</dbReference>
<comment type="function">
    <text evidence="7">The glycine cleavage system catalyzes the degradation of glycine.</text>
</comment>
<dbReference type="GO" id="GO:0008483">
    <property type="term" value="F:transaminase activity"/>
    <property type="evidence" value="ECO:0007669"/>
    <property type="project" value="UniProtKB-KW"/>
</dbReference>